<dbReference type="GO" id="GO:0006457">
    <property type="term" value="P:protein folding"/>
    <property type="evidence" value="ECO:0007669"/>
    <property type="project" value="InterPro"/>
</dbReference>
<comment type="subcellular location">
    <subcellularLocation>
        <location evidence="1">Membrane</location>
        <topology evidence="1">Multi-pass membrane protein</topology>
    </subcellularLocation>
</comment>
<evidence type="ECO:0000256" key="2">
    <source>
        <dbReference type="ARBA" id="ARBA00022692"/>
    </source>
</evidence>
<dbReference type="InterPro" id="IPR023380">
    <property type="entry name" value="DsbB-like_sf"/>
</dbReference>
<evidence type="ECO:0000313" key="7">
    <source>
        <dbReference type="EMBL" id="CAB4959157.1"/>
    </source>
</evidence>
<feature type="compositionally biased region" description="Polar residues" evidence="5">
    <location>
        <begin position="7"/>
        <end position="16"/>
    </location>
</feature>
<dbReference type="Pfam" id="PF02600">
    <property type="entry name" value="DsbB"/>
    <property type="match status" value="1"/>
</dbReference>
<accession>A0A6J7KTW4</accession>
<dbReference type="AlphaFoldDB" id="A0A6J7KTW4"/>
<dbReference type="GO" id="GO:0015035">
    <property type="term" value="F:protein-disulfide reductase activity"/>
    <property type="evidence" value="ECO:0007669"/>
    <property type="project" value="InterPro"/>
</dbReference>
<feature type="transmembrane region" description="Helical" evidence="6">
    <location>
        <begin position="98"/>
        <end position="118"/>
    </location>
</feature>
<gene>
    <name evidence="7" type="ORF">UFOPK3773_01880</name>
</gene>
<keyword evidence="3 6" id="KW-1133">Transmembrane helix</keyword>
<proteinExistence type="predicted"/>
<evidence type="ECO:0000256" key="5">
    <source>
        <dbReference type="SAM" id="MobiDB-lite"/>
    </source>
</evidence>
<feature type="transmembrane region" description="Helical" evidence="6">
    <location>
        <begin position="30"/>
        <end position="54"/>
    </location>
</feature>
<reference evidence="7" key="1">
    <citation type="submission" date="2020-05" db="EMBL/GenBank/DDBJ databases">
        <authorList>
            <person name="Chiriac C."/>
            <person name="Salcher M."/>
            <person name="Ghai R."/>
            <person name="Kavagutti S V."/>
        </authorList>
    </citation>
    <scope>NUCLEOTIDE SEQUENCE</scope>
</reference>
<feature type="transmembrane region" description="Helical" evidence="6">
    <location>
        <begin position="138"/>
        <end position="158"/>
    </location>
</feature>
<evidence type="ECO:0000256" key="6">
    <source>
        <dbReference type="SAM" id="Phobius"/>
    </source>
</evidence>
<protein>
    <submittedName>
        <fullName evidence="7">Unannotated protein</fullName>
    </submittedName>
</protein>
<evidence type="ECO:0000256" key="1">
    <source>
        <dbReference type="ARBA" id="ARBA00004141"/>
    </source>
</evidence>
<evidence type="ECO:0000256" key="3">
    <source>
        <dbReference type="ARBA" id="ARBA00022989"/>
    </source>
</evidence>
<dbReference type="SUPFAM" id="SSF158442">
    <property type="entry name" value="DsbB-like"/>
    <property type="match status" value="1"/>
</dbReference>
<keyword evidence="2 6" id="KW-0812">Transmembrane</keyword>
<feature type="region of interest" description="Disordered" evidence="5">
    <location>
        <begin position="1"/>
        <end position="21"/>
    </location>
</feature>
<name>A0A6J7KTW4_9ZZZZ</name>
<feature type="transmembrane region" description="Helical" evidence="6">
    <location>
        <begin position="66"/>
        <end position="86"/>
    </location>
</feature>
<sequence>MTDVSAEITSEDTSGATAPEPPTNPLLSSLAFWGFVVFILAYCGTLLGAFAVQLLGGEFPCPLCMLQRYAMILATIPAMWIVLEALRGTLTRGRYVRSIGMSIVAACAGSVFATRQILLHILPGDPGYGSAVLGLHLYTWALITFQIVIVFCGVMALLNRHAVPLAPSGSVARVAAKAVVWLFLGVIVANVVAIIVLEGVAWVLPDNPTQYNLLHQLGIS</sequence>
<organism evidence="7">
    <name type="scientific">freshwater metagenome</name>
    <dbReference type="NCBI Taxonomy" id="449393"/>
    <lineage>
        <taxon>unclassified sequences</taxon>
        <taxon>metagenomes</taxon>
        <taxon>ecological metagenomes</taxon>
    </lineage>
</organism>
<dbReference type="GO" id="GO:0016020">
    <property type="term" value="C:membrane"/>
    <property type="evidence" value="ECO:0007669"/>
    <property type="project" value="UniProtKB-SubCell"/>
</dbReference>
<feature type="transmembrane region" description="Helical" evidence="6">
    <location>
        <begin position="179"/>
        <end position="204"/>
    </location>
</feature>
<dbReference type="Gene3D" id="1.20.1550.10">
    <property type="entry name" value="DsbB-like"/>
    <property type="match status" value="1"/>
</dbReference>
<dbReference type="InterPro" id="IPR003752">
    <property type="entry name" value="DiS_bond_form_DsbB/BdbC"/>
</dbReference>
<evidence type="ECO:0000256" key="4">
    <source>
        <dbReference type="ARBA" id="ARBA00023136"/>
    </source>
</evidence>
<dbReference type="EMBL" id="CAFBNF010000263">
    <property type="protein sequence ID" value="CAB4959157.1"/>
    <property type="molecule type" value="Genomic_DNA"/>
</dbReference>
<keyword evidence="4 6" id="KW-0472">Membrane</keyword>